<dbReference type="InterPro" id="IPR007021">
    <property type="entry name" value="DUF659"/>
</dbReference>
<comment type="caution">
    <text evidence="2">The sequence shown here is derived from an EMBL/GenBank/DDBJ whole genome shotgun (WGS) entry which is preliminary data.</text>
</comment>
<keyword evidence="3" id="KW-1185">Reference proteome</keyword>
<dbReference type="PANTHER" id="PTHR32166">
    <property type="entry name" value="OSJNBA0013A04.12 PROTEIN"/>
    <property type="match status" value="1"/>
</dbReference>
<sequence>MSLALISKRSVVSLPDPLSQSPQENVTLTVSASCVSHLSSCTRIRGLLIGPGCSPSRSRWSTRNWSYLLSKPVSSGSLSARSPQGLLLSSCLCGLDVKMQVGRALGSRNPHALAASFSLMKCGFRKLANHYLYVDVGLVAEPVKSTITHKSFASQLRLKYFLRAAKNLVDVEAFVAAAIEKLPPTLQELAKDPNRKAKSKDPRWKYGFWPILGKKEVVHCIFCKKEVNAGIKRFKQHLAGGFGDVEKCPKANEQIRKEMLDYLVANSRSLVVVVQQQDEEKEGPSNVVVPSSGTKAKVAAAKKKTQATIAFFMVTGTGSVKPGPQKYAKSVSSMMCKTPEQVVDDIHSQKTTQITLEHLTKKTKEAKEIVDDHIADFLYENKIPFNTINSRSFEVMVESIVQYGPGYHAPSYHALRVPLLEKAVKKTLTLREQHEAAWKEYGCTLMSDGWTDTRHRHIINFLANSSAGTFFLGSHDASGRAAEQIVLSVPFWTALENCMRASQPVLIALRIADGDETPAAPEIMAAMDLAKDNIKNALKDKPALMKTVLDCFEERWGKQMEQKLYGAALFLNLAKLFSIRDENKRQASRLRSMFDDVLWKMIPDDEEQNKISAQADDYQS</sequence>
<accession>A0AAV5DRF4</accession>
<reference evidence="2" key="1">
    <citation type="journal article" date="2018" name="DNA Res.">
        <title>Multiple hybrid de novo genome assembly of finger millet, an orphan allotetraploid crop.</title>
        <authorList>
            <person name="Hatakeyama M."/>
            <person name="Aluri S."/>
            <person name="Balachadran M.T."/>
            <person name="Sivarajan S.R."/>
            <person name="Patrignani A."/>
            <person name="Gruter S."/>
            <person name="Poveda L."/>
            <person name="Shimizu-Inatsugi R."/>
            <person name="Baeten J."/>
            <person name="Francoijs K.J."/>
            <person name="Nataraja K.N."/>
            <person name="Reddy Y.A.N."/>
            <person name="Phadnis S."/>
            <person name="Ravikumar R.L."/>
            <person name="Schlapbach R."/>
            <person name="Sreeman S.M."/>
            <person name="Shimizu K.K."/>
        </authorList>
    </citation>
    <scope>NUCLEOTIDE SEQUENCE</scope>
</reference>
<proteinExistence type="predicted"/>
<organism evidence="2 3">
    <name type="scientific">Eleusine coracana subsp. coracana</name>
    <dbReference type="NCBI Taxonomy" id="191504"/>
    <lineage>
        <taxon>Eukaryota</taxon>
        <taxon>Viridiplantae</taxon>
        <taxon>Streptophyta</taxon>
        <taxon>Embryophyta</taxon>
        <taxon>Tracheophyta</taxon>
        <taxon>Spermatophyta</taxon>
        <taxon>Magnoliopsida</taxon>
        <taxon>Liliopsida</taxon>
        <taxon>Poales</taxon>
        <taxon>Poaceae</taxon>
        <taxon>PACMAD clade</taxon>
        <taxon>Chloridoideae</taxon>
        <taxon>Cynodonteae</taxon>
        <taxon>Eleusininae</taxon>
        <taxon>Eleusine</taxon>
    </lineage>
</organism>
<feature type="domain" description="DUF659" evidence="1">
    <location>
        <begin position="410"/>
        <end position="489"/>
    </location>
</feature>
<evidence type="ECO:0000313" key="3">
    <source>
        <dbReference type="Proteomes" id="UP001054889"/>
    </source>
</evidence>
<name>A0AAV5DRF4_ELECO</name>
<dbReference type="Pfam" id="PF04937">
    <property type="entry name" value="DUF659"/>
    <property type="match status" value="1"/>
</dbReference>
<reference evidence="2" key="2">
    <citation type="submission" date="2021-12" db="EMBL/GenBank/DDBJ databases">
        <title>Resequencing data analysis of finger millet.</title>
        <authorList>
            <person name="Hatakeyama M."/>
            <person name="Aluri S."/>
            <person name="Balachadran M.T."/>
            <person name="Sivarajan S.R."/>
            <person name="Poveda L."/>
            <person name="Shimizu-Inatsugi R."/>
            <person name="Schlapbach R."/>
            <person name="Sreeman S.M."/>
            <person name="Shimizu K.K."/>
        </authorList>
    </citation>
    <scope>NUCLEOTIDE SEQUENCE</scope>
</reference>
<dbReference type="EMBL" id="BQKI01000024">
    <property type="protein sequence ID" value="GJN12741.1"/>
    <property type="molecule type" value="Genomic_DNA"/>
</dbReference>
<dbReference type="PANTHER" id="PTHR32166:SF74">
    <property type="entry name" value="OS05G0256350 PROTEIN"/>
    <property type="match status" value="1"/>
</dbReference>
<dbReference type="SUPFAM" id="SSF53098">
    <property type="entry name" value="Ribonuclease H-like"/>
    <property type="match status" value="1"/>
</dbReference>
<dbReference type="Proteomes" id="UP001054889">
    <property type="component" value="Unassembled WGS sequence"/>
</dbReference>
<gene>
    <name evidence="2" type="primary">ga31047</name>
    <name evidence="2" type="ORF">PR202_ga31047</name>
</gene>
<evidence type="ECO:0000259" key="1">
    <source>
        <dbReference type="Pfam" id="PF04937"/>
    </source>
</evidence>
<evidence type="ECO:0000313" key="2">
    <source>
        <dbReference type="EMBL" id="GJN12741.1"/>
    </source>
</evidence>
<protein>
    <recommendedName>
        <fullName evidence="1">DUF659 domain-containing protein</fullName>
    </recommendedName>
</protein>
<dbReference type="InterPro" id="IPR012337">
    <property type="entry name" value="RNaseH-like_sf"/>
</dbReference>
<dbReference type="AlphaFoldDB" id="A0AAV5DRF4"/>